<protein>
    <submittedName>
        <fullName evidence="5">Uncharacterized protein</fullName>
    </submittedName>
</protein>
<name>A0AAN8ZZ71_HALRR</name>
<dbReference type="GO" id="GO:0042302">
    <property type="term" value="F:structural constituent of cuticle"/>
    <property type="evidence" value="ECO:0007669"/>
    <property type="project" value="UniProtKB-UniRule"/>
</dbReference>
<comment type="caution">
    <text evidence="5">The sequence shown here is derived from an EMBL/GenBank/DDBJ whole genome shotgun (WGS) entry which is preliminary data.</text>
</comment>
<dbReference type="InterPro" id="IPR000618">
    <property type="entry name" value="Insect_cuticle"/>
</dbReference>
<keyword evidence="6" id="KW-1185">Reference proteome</keyword>
<gene>
    <name evidence="5" type="ORF">SK128_000243</name>
</gene>
<dbReference type="PROSITE" id="PS51155">
    <property type="entry name" value="CHIT_BIND_RR_2"/>
    <property type="match status" value="1"/>
</dbReference>
<evidence type="ECO:0000313" key="6">
    <source>
        <dbReference type="Proteomes" id="UP001381693"/>
    </source>
</evidence>
<evidence type="ECO:0000256" key="4">
    <source>
        <dbReference type="SAM" id="SignalP"/>
    </source>
</evidence>
<keyword evidence="1 2" id="KW-0193">Cuticle</keyword>
<feature type="compositionally biased region" description="Basic and acidic residues" evidence="3">
    <location>
        <begin position="613"/>
        <end position="622"/>
    </location>
</feature>
<dbReference type="GO" id="GO:0005615">
    <property type="term" value="C:extracellular space"/>
    <property type="evidence" value="ECO:0007669"/>
    <property type="project" value="TreeGrafter"/>
</dbReference>
<dbReference type="Pfam" id="PF00379">
    <property type="entry name" value="Chitin_bind_4"/>
    <property type="match status" value="1"/>
</dbReference>
<feature type="compositionally biased region" description="Polar residues" evidence="3">
    <location>
        <begin position="698"/>
        <end position="708"/>
    </location>
</feature>
<evidence type="ECO:0000256" key="1">
    <source>
        <dbReference type="ARBA" id="ARBA00022460"/>
    </source>
</evidence>
<feature type="compositionally biased region" description="Basic and acidic residues" evidence="3">
    <location>
        <begin position="687"/>
        <end position="696"/>
    </location>
</feature>
<feature type="region of interest" description="Disordered" evidence="3">
    <location>
        <begin position="325"/>
        <end position="491"/>
    </location>
</feature>
<feature type="compositionally biased region" description="Polar residues" evidence="3">
    <location>
        <begin position="125"/>
        <end position="146"/>
    </location>
</feature>
<feature type="compositionally biased region" description="Polar residues" evidence="3">
    <location>
        <begin position="192"/>
        <end position="208"/>
    </location>
</feature>
<feature type="region of interest" description="Disordered" evidence="3">
    <location>
        <begin position="884"/>
        <end position="964"/>
    </location>
</feature>
<dbReference type="Proteomes" id="UP001381693">
    <property type="component" value="Unassembled WGS sequence"/>
</dbReference>
<feature type="region of interest" description="Disordered" evidence="3">
    <location>
        <begin position="724"/>
        <end position="746"/>
    </location>
</feature>
<evidence type="ECO:0000313" key="5">
    <source>
        <dbReference type="EMBL" id="KAK7068709.1"/>
    </source>
</evidence>
<feature type="compositionally biased region" description="Polar residues" evidence="3">
    <location>
        <begin position="923"/>
        <end position="951"/>
    </location>
</feature>
<feature type="compositionally biased region" description="Polar residues" evidence="3">
    <location>
        <begin position="724"/>
        <end position="742"/>
    </location>
</feature>
<feature type="compositionally biased region" description="Low complexity" evidence="3">
    <location>
        <begin position="40"/>
        <end position="55"/>
    </location>
</feature>
<sequence>MAIIKVGYLVAVCTALVAAMPPESPAPAAIRDTDLLQEESQNYQQTQQYRDSQQSGISNFGPRDNAFDPDYQNFGEPSEYREANFQGPRFSGQDFDQRLDTQQVSPFGPSQLSADQSGFRPDGSADQQNLRVGFNSQTFEQSQNFGPDSFGISGQRSREDQNQQYNQRQELQQQIPEQRQQQQQFQPIPEQSPFNSGSLPNQRAQSRYSGRPESRNIVQPANRNFQGSNIGSSNRQQYESGQDYLGEAGDPSFGNYQYSYDIRSEDTGDMKYHKESRDGGKVIGEYRVREADGSMRIVKYTADAENGFQATVEYVMEDEKPLEFGAKMPSTKEARPSGSQRNYGSRRVFESTIQRQRPSVRDNFRPEEDSQLQSPRDDMALFFNPSERQGLQQSRPEQARFGGDFKQPSVPGFNRPAEQYQGQGLDSQRFDGTQQSSSFEGPSPSPFNQRDQYNEAQSERQFQDSRDRFQGQEESKFQHQRGIGFPNQNRDQFQFQDRNPGQNLNRNQLQNQYKNQFQNQDINQFQEQDRYQHQIQNRNPFQQEEKKEYRGQDRDGFQAQYNNEFQNQDRTRFQPQKEDQFEYDNRNQFQYENPVRDQAGPRQQFQTQQRRNRYQDSERNQEDSQYQTQNNQRENFFQRQNEQDFHRQPFQNQNISPFQNQKAIQGQFRNQLVPVTSNTFTSARDQHFQRDQERLQDTPFSQNLGDQRSNLRRGNFQAQFQDEYQRPSSFNSQRENQFSPQKDFQDETYDQYNDQRYGTGSQARNFNGDGVYNEMNDNRHETQRYGQGSPAPFQGSTHFMPQNGFLPQRNSPSSFRAQNEFGTLRSNNFQDIQQQGRNTRPNNEQFIGPQQEYESSRQRQNYGNEQFIGRTPAVGNNLQNEDFPLQSNRFNPNPYNFRENVNAPQPVSPQISSGSRPEGVQGLDQNPNFAYNQRQDNFSQGSSGIIPNQRPQRFETIAEPHPQP</sequence>
<feature type="region of interest" description="Disordered" evidence="3">
    <location>
        <begin position="782"/>
        <end position="816"/>
    </location>
</feature>
<feature type="region of interest" description="Disordered" evidence="3">
    <location>
        <begin position="590"/>
        <end position="630"/>
    </location>
</feature>
<evidence type="ECO:0000256" key="3">
    <source>
        <dbReference type="SAM" id="MobiDB-lite"/>
    </source>
</evidence>
<evidence type="ECO:0000256" key="2">
    <source>
        <dbReference type="PROSITE-ProRule" id="PRU00497"/>
    </source>
</evidence>
<feature type="region of interest" description="Disordered" evidence="3">
    <location>
        <begin position="687"/>
        <end position="710"/>
    </location>
</feature>
<dbReference type="PANTHER" id="PTHR12236:SF75">
    <property type="entry name" value="CUTICULAR PROTEIN 62BB, ISOFORM A"/>
    <property type="match status" value="1"/>
</dbReference>
<accession>A0AAN8ZZ71</accession>
<reference evidence="5 6" key="1">
    <citation type="submission" date="2023-11" db="EMBL/GenBank/DDBJ databases">
        <title>Halocaridina rubra genome assembly.</title>
        <authorList>
            <person name="Smith C."/>
        </authorList>
    </citation>
    <scope>NUCLEOTIDE SEQUENCE [LARGE SCALE GENOMIC DNA]</scope>
    <source>
        <strain evidence="5">EP-1</strain>
        <tissue evidence="5">Whole</tissue>
    </source>
</reference>
<dbReference type="InterPro" id="IPR031311">
    <property type="entry name" value="CHIT_BIND_RR_consensus"/>
</dbReference>
<feature type="compositionally biased region" description="Polar residues" evidence="3">
    <location>
        <begin position="834"/>
        <end position="845"/>
    </location>
</feature>
<feature type="compositionally biased region" description="Polar residues" evidence="3">
    <location>
        <begin position="100"/>
        <end position="116"/>
    </location>
</feature>
<dbReference type="GO" id="GO:0031012">
    <property type="term" value="C:extracellular matrix"/>
    <property type="evidence" value="ECO:0007669"/>
    <property type="project" value="TreeGrafter"/>
</dbReference>
<feature type="compositionally biased region" description="Basic and acidic residues" evidence="3">
    <location>
        <begin position="457"/>
        <end position="477"/>
    </location>
</feature>
<feature type="compositionally biased region" description="Polar residues" evidence="3">
    <location>
        <begin position="902"/>
        <end position="915"/>
    </location>
</feature>
<feature type="compositionally biased region" description="Low complexity" evidence="3">
    <location>
        <begin position="598"/>
        <end position="609"/>
    </location>
</feature>
<dbReference type="EMBL" id="JAXCGZ010017147">
    <property type="protein sequence ID" value="KAK7068709.1"/>
    <property type="molecule type" value="Genomic_DNA"/>
</dbReference>
<feature type="compositionally biased region" description="Basic and acidic residues" evidence="3">
    <location>
        <begin position="359"/>
        <end position="368"/>
    </location>
</feature>
<feature type="signal peptide" evidence="4">
    <location>
        <begin position="1"/>
        <end position="19"/>
    </location>
</feature>
<keyword evidence="4" id="KW-0732">Signal</keyword>
<feature type="compositionally biased region" description="Polar residues" evidence="3">
    <location>
        <begin position="386"/>
        <end position="396"/>
    </location>
</feature>
<feature type="compositionally biased region" description="Polar residues" evidence="3">
    <location>
        <begin position="420"/>
        <end position="435"/>
    </location>
</feature>
<feature type="region of interest" description="Disordered" evidence="3">
    <location>
        <begin position="40"/>
        <end position="237"/>
    </location>
</feature>
<feature type="compositionally biased region" description="Low complexity" evidence="3">
    <location>
        <begin position="162"/>
        <end position="191"/>
    </location>
</feature>
<proteinExistence type="predicted"/>
<feature type="chain" id="PRO_5042874239" evidence="4">
    <location>
        <begin position="20"/>
        <end position="964"/>
    </location>
</feature>
<dbReference type="PROSITE" id="PS00233">
    <property type="entry name" value="CHIT_BIND_RR_1"/>
    <property type="match status" value="1"/>
</dbReference>
<feature type="compositionally biased region" description="Polar residues" evidence="3">
    <location>
        <begin position="216"/>
        <end position="237"/>
    </location>
</feature>
<feature type="compositionally biased region" description="Polar residues" evidence="3">
    <location>
        <begin position="884"/>
        <end position="894"/>
    </location>
</feature>
<dbReference type="PANTHER" id="PTHR12236">
    <property type="entry name" value="STRUCTURAL CONTITUENT OF CUTICLE"/>
    <property type="match status" value="1"/>
</dbReference>
<dbReference type="AlphaFoldDB" id="A0AAN8ZZ71"/>
<feature type="region of interest" description="Disordered" evidence="3">
    <location>
        <begin position="834"/>
        <end position="859"/>
    </location>
</feature>
<dbReference type="InterPro" id="IPR051217">
    <property type="entry name" value="Insect_Cuticle_Struc_Prot"/>
</dbReference>
<organism evidence="5 6">
    <name type="scientific">Halocaridina rubra</name>
    <name type="common">Hawaiian red shrimp</name>
    <dbReference type="NCBI Taxonomy" id="373956"/>
    <lineage>
        <taxon>Eukaryota</taxon>
        <taxon>Metazoa</taxon>
        <taxon>Ecdysozoa</taxon>
        <taxon>Arthropoda</taxon>
        <taxon>Crustacea</taxon>
        <taxon>Multicrustacea</taxon>
        <taxon>Malacostraca</taxon>
        <taxon>Eumalacostraca</taxon>
        <taxon>Eucarida</taxon>
        <taxon>Decapoda</taxon>
        <taxon>Pleocyemata</taxon>
        <taxon>Caridea</taxon>
        <taxon>Atyoidea</taxon>
        <taxon>Atyidae</taxon>
        <taxon>Halocaridina</taxon>
    </lineage>
</organism>